<proteinExistence type="inferred from homology"/>
<keyword evidence="5 6" id="KW-0472">Membrane</keyword>
<evidence type="ECO:0000256" key="1">
    <source>
        <dbReference type="ARBA" id="ARBA00004141"/>
    </source>
</evidence>
<feature type="transmembrane region" description="Helical" evidence="6">
    <location>
        <begin position="329"/>
        <end position="351"/>
    </location>
</feature>
<feature type="transmembrane region" description="Helical" evidence="6">
    <location>
        <begin position="398"/>
        <end position="419"/>
    </location>
</feature>
<keyword evidence="3 6" id="KW-0812">Transmembrane</keyword>
<evidence type="ECO:0008006" key="9">
    <source>
        <dbReference type="Google" id="ProtNLM"/>
    </source>
</evidence>
<feature type="transmembrane region" description="Helical" evidence="6">
    <location>
        <begin position="480"/>
        <end position="500"/>
    </location>
</feature>
<dbReference type="FunFam" id="1.10.4160.10:FF:000001">
    <property type="entry name" value="Uracil permease, putative"/>
    <property type="match status" value="1"/>
</dbReference>
<keyword evidence="4 6" id="KW-1133">Transmembrane helix</keyword>
<organism evidence="7 8">
    <name type="scientific">Botryobasidium botryosum (strain FD-172 SS1)</name>
    <dbReference type="NCBI Taxonomy" id="930990"/>
    <lineage>
        <taxon>Eukaryota</taxon>
        <taxon>Fungi</taxon>
        <taxon>Dikarya</taxon>
        <taxon>Basidiomycota</taxon>
        <taxon>Agaricomycotina</taxon>
        <taxon>Agaricomycetes</taxon>
        <taxon>Cantharellales</taxon>
        <taxon>Botryobasidiaceae</taxon>
        <taxon>Botryobasidium</taxon>
    </lineage>
</organism>
<feature type="transmembrane region" description="Helical" evidence="6">
    <location>
        <begin position="175"/>
        <end position="196"/>
    </location>
</feature>
<dbReference type="FunCoup" id="A0A067MLC9">
    <property type="interactions" value="46"/>
</dbReference>
<dbReference type="HOGENOM" id="CLU_021555_4_1_1"/>
<evidence type="ECO:0000313" key="8">
    <source>
        <dbReference type="Proteomes" id="UP000027195"/>
    </source>
</evidence>
<comment type="subcellular location">
    <subcellularLocation>
        <location evidence="1">Membrane</location>
        <topology evidence="1">Multi-pass membrane protein</topology>
    </subcellularLocation>
</comment>
<dbReference type="CDD" id="cd11482">
    <property type="entry name" value="SLC-NCS1sbd_NRT1-like"/>
    <property type="match status" value="1"/>
</dbReference>
<keyword evidence="8" id="KW-1185">Reference proteome</keyword>
<dbReference type="STRING" id="930990.A0A067MLC9"/>
<dbReference type="Proteomes" id="UP000027195">
    <property type="component" value="Unassembled WGS sequence"/>
</dbReference>
<feature type="transmembrane region" description="Helical" evidence="6">
    <location>
        <begin position="54"/>
        <end position="80"/>
    </location>
</feature>
<evidence type="ECO:0000256" key="5">
    <source>
        <dbReference type="ARBA" id="ARBA00023136"/>
    </source>
</evidence>
<dbReference type="GO" id="GO:0005886">
    <property type="term" value="C:plasma membrane"/>
    <property type="evidence" value="ECO:0007669"/>
    <property type="project" value="TreeGrafter"/>
</dbReference>
<evidence type="ECO:0000256" key="6">
    <source>
        <dbReference type="SAM" id="Phobius"/>
    </source>
</evidence>
<reference evidence="8" key="1">
    <citation type="journal article" date="2014" name="Proc. Natl. Acad. Sci. U.S.A.">
        <title>Extensive sampling of basidiomycete genomes demonstrates inadequacy of the white-rot/brown-rot paradigm for wood decay fungi.</title>
        <authorList>
            <person name="Riley R."/>
            <person name="Salamov A.A."/>
            <person name="Brown D.W."/>
            <person name="Nagy L.G."/>
            <person name="Floudas D."/>
            <person name="Held B.W."/>
            <person name="Levasseur A."/>
            <person name="Lombard V."/>
            <person name="Morin E."/>
            <person name="Otillar R."/>
            <person name="Lindquist E.A."/>
            <person name="Sun H."/>
            <person name="LaButti K.M."/>
            <person name="Schmutz J."/>
            <person name="Jabbour D."/>
            <person name="Luo H."/>
            <person name="Baker S.E."/>
            <person name="Pisabarro A.G."/>
            <person name="Walton J.D."/>
            <person name="Blanchette R.A."/>
            <person name="Henrissat B."/>
            <person name="Martin F."/>
            <person name="Cullen D."/>
            <person name="Hibbett D.S."/>
            <person name="Grigoriev I.V."/>
        </authorList>
    </citation>
    <scope>NUCLEOTIDE SEQUENCE [LARGE SCALE GENOMIC DNA]</scope>
    <source>
        <strain evidence="8">FD-172 SS1</strain>
    </source>
</reference>
<feature type="transmembrane region" description="Helical" evidence="6">
    <location>
        <begin position="372"/>
        <end position="392"/>
    </location>
</feature>
<feature type="transmembrane region" description="Helical" evidence="6">
    <location>
        <begin position="120"/>
        <end position="142"/>
    </location>
</feature>
<feature type="transmembrane region" description="Helical" evidence="6">
    <location>
        <begin position="203"/>
        <end position="225"/>
    </location>
</feature>
<dbReference type="EMBL" id="KL198051">
    <property type="protein sequence ID" value="KDQ12361.1"/>
    <property type="molecule type" value="Genomic_DNA"/>
</dbReference>
<dbReference type="InterPro" id="IPR012681">
    <property type="entry name" value="NCS1"/>
</dbReference>
<dbReference type="NCBIfam" id="TIGR00800">
    <property type="entry name" value="ncs1"/>
    <property type="match status" value="1"/>
</dbReference>
<dbReference type="PANTHER" id="PTHR30618">
    <property type="entry name" value="NCS1 FAMILY PURINE/PYRIMIDINE TRANSPORTER"/>
    <property type="match status" value="1"/>
</dbReference>
<dbReference type="AlphaFoldDB" id="A0A067MLC9"/>
<protein>
    <recommendedName>
        <fullName evidence="9">NCS1 nucleoside transporter family</fullName>
    </recommendedName>
</protein>
<dbReference type="GO" id="GO:0015205">
    <property type="term" value="F:nucleobase transmembrane transporter activity"/>
    <property type="evidence" value="ECO:0007669"/>
    <property type="project" value="TreeGrafter"/>
</dbReference>
<name>A0A067MLC9_BOTB1</name>
<evidence type="ECO:0000256" key="4">
    <source>
        <dbReference type="ARBA" id="ARBA00022989"/>
    </source>
</evidence>
<feature type="transmembrane region" description="Helical" evidence="6">
    <location>
        <begin position="245"/>
        <end position="263"/>
    </location>
</feature>
<evidence type="ECO:0000313" key="7">
    <source>
        <dbReference type="EMBL" id="KDQ12361.1"/>
    </source>
</evidence>
<dbReference type="Gene3D" id="1.10.4160.10">
    <property type="entry name" value="Hydantoin permease"/>
    <property type="match status" value="1"/>
</dbReference>
<gene>
    <name evidence="7" type="ORF">BOTBODRAFT_176584</name>
</gene>
<dbReference type="InterPro" id="IPR045225">
    <property type="entry name" value="Uracil/uridine/allantoin_perm"/>
</dbReference>
<feature type="transmembrane region" description="Helical" evidence="6">
    <location>
        <begin position="284"/>
        <end position="309"/>
    </location>
</feature>
<evidence type="ECO:0000256" key="2">
    <source>
        <dbReference type="ARBA" id="ARBA00008974"/>
    </source>
</evidence>
<sequence length="523" mass="58367">MGSSLRARISRLATREAWELQPEPSTFAPDNRWSNKDMDPTPVHQRKWTSWTYVAFWVSDAFCVPTWEIASASMAVGLSWRQVLPAVALGNVLISIAVTANGTIGSRLHVPFPVLNRSSFGFYFSYFTVISRLVLAMFWFSIQSFTGSECVYQMIKAIWPSFARLPNHLPESARITTAGMLCYFLFWLFQFPFMFISPQKIRWLFYIKSVLVPSAFLAMLIWALVKTKGGGPIFNQRTSLSSSQLAWAWLSAVNNSMGNYATMAVNIPDFTRYARSERDQYVQLIIIPISFTFVAFIGMAVTSAGQTLYGGGYLWDPLRLIDKWDNRAAAFFAAFSMLIATLGTNIAANSISAANDFTALTPRYLNIRRGQILCAIIGGWAICPWEILANASGFLNFISGYTVFLGPICAIMVTDYWIVRRGNVDVPGLYQPHGRYRYTKGFNWRAVLAMVVSVPPNLPGLINTINPSIYVGAGQQIYSLAYIVGFFLAGGTYAMASYLFPAENTVIDAPILSLPDSNDDEKD</sequence>
<dbReference type="OrthoDB" id="2018619at2759"/>
<dbReference type="InParanoid" id="A0A067MLC9"/>
<dbReference type="PANTHER" id="PTHR30618:SF0">
    <property type="entry name" value="PURINE-URACIL PERMEASE NCS1"/>
    <property type="match status" value="1"/>
</dbReference>
<dbReference type="InterPro" id="IPR001248">
    <property type="entry name" value="Pur-cyt_permease"/>
</dbReference>
<dbReference type="Pfam" id="PF02133">
    <property type="entry name" value="Transp_cyt_pur"/>
    <property type="match status" value="1"/>
</dbReference>
<feature type="transmembrane region" description="Helical" evidence="6">
    <location>
        <begin position="86"/>
        <end position="108"/>
    </location>
</feature>
<evidence type="ECO:0000256" key="3">
    <source>
        <dbReference type="ARBA" id="ARBA00022692"/>
    </source>
</evidence>
<accession>A0A067MLC9</accession>
<comment type="similarity">
    <text evidence="2">Belongs to the purine-cytosine permease (2.A.39) family.</text>
</comment>